<dbReference type="Gene3D" id="3.40.50.300">
    <property type="entry name" value="P-loop containing nucleotide triphosphate hydrolases"/>
    <property type="match status" value="2"/>
</dbReference>
<dbReference type="EMBL" id="DVIR01000039">
    <property type="protein sequence ID" value="HIS24607.1"/>
    <property type="molecule type" value="Genomic_DNA"/>
</dbReference>
<dbReference type="AlphaFoldDB" id="A0A9D1EPC0"/>
<name>A0A9D1EPC0_9FIRM</name>
<accession>A0A9D1EPC0</accession>
<gene>
    <name evidence="5" type="ORF">IAD01_04300</name>
</gene>
<sequence length="921" mass="101646">MRPLKLTICGFGPYADKTVLDLSTLGDKGVYLITGDTGAGKTTIFDAITYALYGQASGGVRNDSTLFRSKYAQSDTPTYVELEFSYRDKTYTVRRSPEYLRPKRGGGMTTRPADAVLTYSDGTPPLSKASYVTKEIERIIGLDKNQFVQIAMIAQGDFLKLILATTQERSVIFRKIFKTDMYQKFQDDVKKKASELAYSCTQLSLSCAQYLEMAELDGQNRELAEKYAENRDFERALAIIEKAVASDEQTKSELEIKHKALKEESAELNKKLGAAEHVKALNDELKACMQKLEKLSGELPTLKKRDEQADAAQEKLSEMRAQAAAQKEELKLYDEHEKALKESALNDGQIKKKELEQDALSKKLEKLKDAIAASERAVSAAKGYESELEAAKAAQALAQTNRKSISELKDVVDSLNAITVKLRQAKNEYIEADDKYAKARDSFEKMQRAYLDNSAGVLARELKEGEKCPVCGSISHPQPAHLSENAPTEAQVNESRDALNKLDEKKRDAAQKAHSLKGSFDAMYASAQDRCESVLNTKELRGISAVIAQRLAEEDKRLEDIKSRRDAAEKNLAVAQKLMQNAPEYEKMQKECEEGAKALNDELSALREKAVELRLTAQKTAQKLRYPSLEEASRAVSALENKISSAKAAIDEAKKAYSDALSQMQSCKDTAASLEKAISESESKASAEDLSAKKSELDAALSAIEESISTLGEKSAANRKSYIGLRESVKKLASEQIHTADAKNLSDTVNGNLSGREKMSLEAYVQATYFDRIIHRANVHLMRMTDGQYELKRSREALNKQAKSGLELDVTDHYTGADRSVRTLSGGESFKASLALALGLSDEIMSGAGGIKLDTMFVDEGFGSLDEQSLDSAMDTLISLGNESRLVGIISHVEALRRRIDKKIIVTKDKFCGSYARIDLG</sequence>
<protein>
    <recommendedName>
        <fullName evidence="3">Nuclease SbcCD subunit C</fullName>
    </recommendedName>
</protein>
<proteinExistence type="inferred from homology"/>
<evidence type="ECO:0000313" key="6">
    <source>
        <dbReference type="Proteomes" id="UP000823982"/>
    </source>
</evidence>
<organism evidence="5 6">
    <name type="scientific">Candidatus Faeciplasma gallinarum</name>
    <dbReference type="NCBI Taxonomy" id="2840799"/>
    <lineage>
        <taxon>Bacteria</taxon>
        <taxon>Bacillati</taxon>
        <taxon>Bacillota</taxon>
        <taxon>Clostridia</taxon>
        <taxon>Eubacteriales</taxon>
        <taxon>Oscillospiraceae</taxon>
        <taxon>Oscillospiraceae incertae sedis</taxon>
        <taxon>Candidatus Faeciplasma</taxon>
    </lineage>
</organism>
<comment type="similarity">
    <text evidence="1">Belongs to the SMC family. SbcC subfamily.</text>
</comment>
<reference evidence="5" key="1">
    <citation type="submission" date="2020-10" db="EMBL/GenBank/DDBJ databases">
        <authorList>
            <person name="Gilroy R."/>
        </authorList>
    </citation>
    <scope>NUCLEOTIDE SEQUENCE</scope>
    <source>
        <strain evidence="5">CHK157-1446</strain>
    </source>
</reference>
<evidence type="ECO:0000256" key="1">
    <source>
        <dbReference type="ARBA" id="ARBA00006930"/>
    </source>
</evidence>
<evidence type="ECO:0000256" key="3">
    <source>
        <dbReference type="ARBA" id="ARBA00013368"/>
    </source>
</evidence>
<evidence type="ECO:0000256" key="4">
    <source>
        <dbReference type="SAM" id="Coils"/>
    </source>
</evidence>
<dbReference type="Proteomes" id="UP000823982">
    <property type="component" value="Unassembled WGS sequence"/>
</dbReference>
<feature type="coiled-coil region" evidence="4">
    <location>
        <begin position="408"/>
        <end position="442"/>
    </location>
</feature>
<feature type="coiled-coil region" evidence="4">
    <location>
        <begin position="216"/>
        <end position="377"/>
    </location>
</feature>
<dbReference type="Pfam" id="PF13555">
    <property type="entry name" value="AAA_29"/>
    <property type="match status" value="1"/>
</dbReference>
<reference evidence="5" key="2">
    <citation type="journal article" date="2021" name="PeerJ">
        <title>Extensive microbial diversity within the chicken gut microbiome revealed by metagenomics and culture.</title>
        <authorList>
            <person name="Gilroy R."/>
            <person name="Ravi A."/>
            <person name="Getino M."/>
            <person name="Pursley I."/>
            <person name="Horton D.L."/>
            <person name="Alikhan N.F."/>
            <person name="Baker D."/>
            <person name="Gharbi K."/>
            <person name="Hall N."/>
            <person name="Watson M."/>
            <person name="Adriaenssens E.M."/>
            <person name="Foster-Nyarko E."/>
            <person name="Jarju S."/>
            <person name="Secka A."/>
            <person name="Antonio M."/>
            <person name="Oren A."/>
            <person name="Chaudhuri R.R."/>
            <person name="La Ragione R."/>
            <person name="Hildebrand F."/>
            <person name="Pallen M.J."/>
        </authorList>
    </citation>
    <scope>NUCLEOTIDE SEQUENCE</scope>
    <source>
        <strain evidence="5">CHK157-1446</strain>
    </source>
</reference>
<dbReference type="SUPFAM" id="SSF52540">
    <property type="entry name" value="P-loop containing nucleoside triphosphate hydrolases"/>
    <property type="match status" value="1"/>
</dbReference>
<comment type="caution">
    <text evidence="5">The sequence shown here is derived from an EMBL/GenBank/DDBJ whole genome shotgun (WGS) entry which is preliminary data.</text>
</comment>
<keyword evidence="4" id="KW-0175">Coiled coil</keyword>
<evidence type="ECO:0000256" key="2">
    <source>
        <dbReference type="ARBA" id="ARBA00011322"/>
    </source>
</evidence>
<dbReference type="Pfam" id="PF13558">
    <property type="entry name" value="SbcC_Walker_B"/>
    <property type="match status" value="1"/>
</dbReference>
<feature type="coiled-coil region" evidence="4">
    <location>
        <begin position="551"/>
        <end position="707"/>
    </location>
</feature>
<comment type="subunit">
    <text evidence="2">Heterodimer of SbcC and SbcD.</text>
</comment>
<dbReference type="PANTHER" id="PTHR32114">
    <property type="entry name" value="ABC TRANSPORTER ABCH.3"/>
    <property type="match status" value="1"/>
</dbReference>
<dbReference type="PANTHER" id="PTHR32114:SF2">
    <property type="entry name" value="ABC TRANSPORTER ABCH.3"/>
    <property type="match status" value="1"/>
</dbReference>
<dbReference type="InterPro" id="IPR027417">
    <property type="entry name" value="P-loop_NTPase"/>
</dbReference>
<evidence type="ECO:0000313" key="5">
    <source>
        <dbReference type="EMBL" id="HIS24607.1"/>
    </source>
</evidence>